<evidence type="ECO:0000313" key="3">
    <source>
        <dbReference type="Proteomes" id="UP000299102"/>
    </source>
</evidence>
<organism evidence="2 3">
    <name type="scientific">Eumeta variegata</name>
    <name type="common">Bagworm moth</name>
    <name type="synonym">Eumeta japonica</name>
    <dbReference type="NCBI Taxonomy" id="151549"/>
    <lineage>
        <taxon>Eukaryota</taxon>
        <taxon>Metazoa</taxon>
        <taxon>Ecdysozoa</taxon>
        <taxon>Arthropoda</taxon>
        <taxon>Hexapoda</taxon>
        <taxon>Insecta</taxon>
        <taxon>Pterygota</taxon>
        <taxon>Neoptera</taxon>
        <taxon>Endopterygota</taxon>
        <taxon>Lepidoptera</taxon>
        <taxon>Glossata</taxon>
        <taxon>Ditrysia</taxon>
        <taxon>Tineoidea</taxon>
        <taxon>Psychidae</taxon>
        <taxon>Oiketicinae</taxon>
        <taxon>Eumeta</taxon>
    </lineage>
</organism>
<comment type="caution">
    <text evidence="2">The sequence shown here is derived from an EMBL/GenBank/DDBJ whole genome shotgun (WGS) entry which is preliminary data.</text>
</comment>
<gene>
    <name evidence="2" type="ORF">EVAR_68209_1</name>
</gene>
<dbReference type="Proteomes" id="UP000299102">
    <property type="component" value="Unassembled WGS sequence"/>
</dbReference>
<reference evidence="2 3" key="1">
    <citation type="journal article" date="2019" name="Commun. Biol.">
        <title>The bagworm genome reveals a unique fibroin gene that provides high tensile strength.</title>
        <authorList>
            <person name="Kono N."/>
            <person name="Nakamura H."/>
            <person name="Ohtoshi R."/>
            <person name="Tomita M."/>
            <person name="Numata K."/>
            <person name="Arakawa K."/>
        </authorList>
    </citation>
    <scope>NUCLEOTIDE SEQUENCE [LARGE SCALE GENOMIC DNA]</scope>
</reference>
<evidence type="ECO:0000256" key="1">
    <source>
        <dbReference type="SAM" id="MobiDB-lite"/>
    </source>
</evidence>
<proteinExistence type="predicted"/>
<name>A0A4C2AAC0_EUMVA</name>
<dbReference type="EMBL" id="BGZK01002831">
    <property type="protein sequence ID" value="GBP96762.1"/>
    <property type="molecule type" value="Genomic_DNA"/>
</dbReference>
<dbReference type="AlphaFoldDB" id="A0A4C2AAC0"/>
<keyword evidence="3" id="KW-1185">Reference proteome</keyword>
<protein>
    <submittedName>
        <fullName evidence="2">Uncharacterized protein</fullName>
    </submittedName>
</protein>
<sequence length="291" mass="33166">MQREGYATRLQHNNELARWARYHSHRIRIEVVASAVALCRVSESPGGQLLLYRSISPMLYPLDIPFPSPSKDAASTLATPRGREHCTLCNTTQTRRLYDTAVIVKLPPHCRCAATIIFKRLHEGFYCKRRTAPIMPLYREGYHGDGVLLLLYSFIVVQVLESRCSPPSTDIRNLTGVADIEQKETRNELAPRTPAVERTRAAIKKLTEISRRRREGVGGCRKYLTAQQGPRWGIRTPRENREGFLSPPKRPPAGRRAGLLEGNHMNRRTTPSSIPFTSFNWKFLLPFRKHA</sequence>
<feature type="region of interest" description="Disordered" evidence="1">
    <location>
        <begin position="234"/>
        <end position="271"/>
    </location>
</feature>
<accession>A0A4C2AAC0</accession>
<evidence type="ECO:0000313" key="2">
    <source>
        <dbReference type="EMBL" id="GBP96762.1"/>
    </source>
</evidence>